<dbReference type="InParanoid" id="A0A1X7UXH2"/>
<protein>
    <submittedName>
        <fullName evidence="1">Uncharacterized protein</fullName>
    </submittedName>
</protein>
<evidence type="ECO:0000313" key="1">
    <source>
        <dbReference type="EnsemblMetazoa" id="Aqu2.1.32391_001"/>
    </source>
</evidence>
<name>A0A1X7UXH2_AMPQE</name>
<dbReference type="EnsemblMetazoa" id="Aqu2.1.32391_001">
    <property type="protein sequence ID" value="Aqu2.1.32391_001"/>
    <property type="gene ID" value="Aqu2.1.32391"/>
</dbReference>
<sequence>MHDFTNFSFKFEKISTKNNINKQCKHRLVQVKKLYYQSHQLLNSS</sequence>
<accession>A0A1X7UXH2</accession>
<organism evidence="1">
    <name type="scientific">Amphimedon queenslandica</name>
    <name type="common">Sponge</name>
    <dbReference type="NCBI Taxonomy" id="400682"/>
    <lineage>
        <taxon>Eukaryota</taxon>
        <taxon>Metazoa</taxon>
        <taxon>Porifera</taxon>
        <taxon>Demospongiae</taxon>
        <taxon>Heteroscleromorpha</taxon>
        <taxon>Haplosclerida</taxon>
        <taxon>Niphatidae</taxon>
        <taxon>Amphimedon</taxon>
    </lineage>
</organism>
<reference evidence="1" key="1">
    <citation type="submission" date="2017-05" db="UniProtKB">
        <authorList>
            <consortium name="EnsemblMetazoa"/>
        </authorList>
    </citation>
    <scope>IDENTIFICATION</scope>
</reference>
<dbReference type="AlphaFoldDB" id="A0A1X7UXH2"/>
<proteinExistence type="predicted"/>